<accession>A0ABY2U472</accession>
<sequence>MAEQLQVPGFARGETSQAAMSDPIADTPMVVTLDHLQAYSLDPRITRNPRFEQLKASIRERGLDTPPSITRRPGETCFMIRSGGNTRLAILGELWEETRDERFFRIPCLFRPWTARGEIVALTGHLAESELHSRLTFIERALGIEKSRELYEQELQRGLSQSELARLLCADGYPIQQSHISRMQEAVQFLLPAIPRILYGGLGRHQVERLATLRKAAERTWVQYAQDFGQEERFSALFHEVLAMFDSEPECFLLSRLQDELVGQMAEQLAIDYDTLNLDISIAGNRQLALTQDLATPEPLHDPVTLPSVAPIPVSTPQPQEQPSAPIVTERLAAIQNLLVEEADPQESVQPSVPVHTDGLYPINDLWRIDPSLDTPHRLRIHIAQFAREIANAAGLENSLHTVEQGYGFLCSADRPAGTKDSLALLHALVTPNTAVEPHELLIQPGLQDEDLIKLFRLIRLARRLHQIETPGRAPC</sequence>
<dbReference type="RefSeq" id="WP_138452926.1">
    <property type="nucleotide sequence ID" value="NZ_VBVZ01000368.1"/>
</dbReference>
<organism evidence="1 2">
    <name type="scientific">Pseudomonas edaphica</name>
    <dbReference type="NCBI Taxonomy" id="2006980"/>
    <lineage>
        <taxon>Bacteria</taxon>
        <taxon>Pseudomonadati</taxon>
        <taxon>Pseudomonadota</taxon>
        <taxon>Gammaproteobacteria</taxon>
        <taxon>Pseudomonadales</taxon>
        <taxon>Pseudomonadaceae</taxon>
        <taxon>Pseudomonas</taxon>
    </lineage>
</organism>
<reference evidence="1 2" key="1">
    <citation type="submission" date="2019-05" db="EMBL/GenBank/DDBJ databases">
        <title>Pseudomonas edaphica sp. nov., isolated from rhizospheric soil of Cistus ladanifer L. in Spain.</title>
        <authorList>
            <person name="Peix A."/>
        </authorList>
    </citation>
    <scope>NUCLEOTIDE SEQUENCE [LARGE SCALE GENOMIC DNA]</scope>
    <source>
        <strain evidence="1 2">RD25</strain>
    </source>
</reference>
<evidence type="ECO:0008006" key="3">
    <source>
        <dbReference type="Google" id="ProtNLM"/>
    </source>
</evidence>
<protein>
    <recommendedName>
        <fullName evidence="3">ParB/Sulfiredoxin domain-containing protein</fullName>
    </recommendedName>
</protein>
<proteinExistence type="predicted"/>
<dbReference type="Proteomes" id="UP000304941">
    <property type="component" value="Unassembled WGS sequence"/>
</dbReference>
<dbReference type="NCBIfam" id="TIGR03764">
    <property type="entry name" value="ICE_PFGI_1_parB"/>
    <property type="match status" value="1"/>
</dbReference>
<dbReference type="SUPFAM" id="SSF110849">
    <property type="entry name" value="ParB/Sulfiredoxin"/>
    <property type="match status" value="1"/>
</dbReference>
<comment type="caution">
    <text evidence="1">The sequence shown here is derived from an EMBL/GenBank/DDBJ whole genome shotgun (WGS) entry which is preliminary data.</text>
</comment>
<dbReference type="InterPro" id="IPR036086">
    <property type="entry name" value="ParB/Sulfiredoxin_sf"/>
</dbReference>
<dbReference type="EMBL" id="VBVZ01000368">
    <property type="protein sequence ID" value="TLG89522.1"/>
    <property type="molecule type" value="Genomic_DNA"/>
</dbReference>
<dbReference type="InterPro" id="IPR022304">
    <property type="entry name" value="ICE_PFGI_1_ParB"/>
</dbReference>
<keyword evidence="2" id="KW-1185">Reference proteome</keyword>
<gene>
    <name evidence="1" type="ORF">FEM54_21660</name>
</gene>
<evidence type="ECO:0000313" key="1">
    <source>
        <dbReference type="EMBL" id="TLG89522.1"/>
    </source>
</evidence>
<name>A0ABY2U472_9PSED</name>
<evidence type="ECO:0000313" key="2">
    <source>
        <dbReference type="Proteomes" id="UP000304941"/>
    </source>
</evidence>